<dbReference type="SUPFAM" id="SSF48403">
    <property type="entry name" value="Ankyrin repeat"/>
    <property type="match status" value="1"/>
</dbReference>
<dbReference type="InterPro" id="IPR002110">
    <property type="entry name" value="Ankyrin_rpt"/>
</dbReference>
<evidence type="ECO:0000313" key="6">
    <source>
        <dbReference type="EMBL" id="KAK2567917.1"/>
    </source>
</evidence>
<evidence type="ECO:0000259" key="5">
    <source>
        <dbReference type="Pfam" id="PF23307"/>
    </source>
</evidence>
<feature type="repeat" description="ANK" evidence="1">
    <location>
        <begin position="32"/>
        <end position="64"/>
    </location>
</feature>
<keyword evidence="3" id="KW-0472">Membrane</keyword>
<keyword evidence="3" id="KW-0812">Transmembrane</keyword>
<accession>A0AAD9VBG2</accession>
<gene>
    <name evidence="6" type="ORF">P5673_007808</name>
</gene>
<dbReference type="PRINTS" id="PR01415">
    <property type="entry name" value="ANKYRIN"/>
</dbReference>
<dbReference type="PANTHER" id="PTHR24116">
    <property type="entry name" value="KINASE D-INTERACTING SUBSTRATE OF 220 KDA"/>
    <property type="match status" value="1"/>
</dbReference>
<feature type="region of interest" description="Disordered" evidence="2">
    <location>
        <begin position="984"/>
        <end position="1007"/>
    </location>
</feature>
<protein>
    <submittedName>
        <fullName evidence="6">Kinase D-interacting substrate of 220 kDa B</fullName>
    </submittedName>
</protein>
<dbReference type="Gene3D" id="1.25.40.20">
    <property type="entry name" value="Ankyrin repeat-containing domain"/>
    <property type="match status" value="1"/>
</dbReference>
<dbReference type="PANTHER" id="PTHR24116:SF0">
    <property type="entry name" value="KINASE D-INTERACTING SUBSTRATE OF 220 KDA"/>
    <property type="match status" value="1"/>
</dbReference>
<dbReference type="GO" id="GO:0030165">
    <property type="term" value="F:PDZ domain binding"/>
    <property type="evidence" value="ECO:0007669"/>
    <property type="project" value="TreeGrafter"/>
</dbReference>
<evidence type="ECO:0000256" key="3">
    <source>
        <dbReference type="SAM" id="Phobius"/>
    </source>
</evidence>
<feature type="domain" description="Kinase D-interacting substrate of 220 kDa-like SAM" evidence="5">
    <location>
        <begin position="1013"/>
        <end position="1088"/>
    </location>
</feature>
<reference evidence="6" key="1">
    <citation type="journal article" date="2023" name="G3 (Bethesda)">
        <title>Whole genome assembly and annotation of the endangered Caribbean coral Acropora cervicornis.</title>
        <authorList>
            <person name="Selwyn J.D."/>
            <person name="Vollmer S.V."/>
        </authorList>
    </citation>
    <scope>NUCLEOTIDE SEQUENCE</scope>
    <source>
        <strain evidence="6">K2</strain>
    </source>
</reference>
<dbReference type="PROSITE" id="PS50297">
    <property type="entry name" value="ANK_REP_REGION"/>
    <property type="match status" value="6"/>
</dbReference>
<dbReference type="InterPro" id="IPR011646">
    <property type="entry name" value="KAP_P-loop"/>
</dbReference>
<dbReference type="InterPro" id="IPR052771">
    <property type="entry name" value="Neurotrophin_sig_adaptor"/>
</dbReference>
<proteinExistence type="predicted"/>
<dbReference type="InterPro" id="IPR036770">
    <property type="entry name" value="Ankyrin_rpt-contain_sf"/>
</dbReference>
<organism evidence="6 7">
    <name type="scientific">Acropora cervicornis</name>
    <name type="common">Staghorn coral</name>
    <dbReference type="NCBI Taxonomy" id="6130"/>
    <lineage>
        <taxon>Eukaryota</taxon>
        <taxon>Metazoa</taxon>
        <taxon>Cnidaria</taxon>
        <taxon>Anthozoa</taxon>
        <taxon>Hexacorallia</taxon>
        <taxon>Scleractinia</taxon>
        <taxon>Astrocoeniina</taxon>
        <taxon>Acroporidae</taxon>
        <taxon>Acropora</taxon>
    </lineage>
</organism>
<feature type="region of interest" description="Disordered" evidence="2">
    <location>
        <begin position="1115"/>
        <end position="1168"/>
    </location>
</feature>
<evidence type="ECO:0000256" key="2">
    <source>
        <dbReference type="SAM" id="MobiDB-lite"/>
    </source>
</evidence>
<feature type="repeat" description="ANK" evidence="1">
    <location>
        <begin position="131"/>
        <end position="163"/>
    </location>
</feature>
<dbReference type="Pfam" id="PF23307">
    <property type="entry name" value="SAM_KIDINS220"/>
    <property type="match status" value="1"/>
</dbReference>
<dbReference type="EMBL" id="JARQWQ010000013">
    <property type="protein sequence ID" value="KAK2567917.1"/>
    <property type="molecule type" value="Genomic_DNA"/>
</dbReference>
<feature type="region of interest" description="Disordered" evidence="2">
    <location>
        <begin position="1312"/>
        <end position="1332"/>
    </location>
</feature>
<dbReference type="PROSITE" id="PS50088">
    <property type="entry name" value="ANK_REPEAT"/>
    <property type="match status" value="7"/>
</dbReference>
<evidence type="ECO:0000313" key="7">
    <source>
        <dbReference type="Proteomes" id="UP001249851"/>
    </source>
</evidence>
<feature type="repeat" description="ANK" evidence="1">
    <location>
        <begin position="1"/>
        <end position="31"/>
    </location>
</feature>
<comment type="caution">
    <text evidence="6">The sequence shown here is derived from an EMBL/GenBank/DDBJ whole genome shotgun (WGS) entry which is preliminary data.</text>
</comment>
<sequence>MTALIWASGRGHTEVVDHLLEAGANPDAADKYGTTALVWSCRKGHLGAIKSLLLKNANVNTASSRGWTPLIMAAKGGYTEVVDILLEREPHINATDQEGNSALAWSAKHGHEDIVQRLLARGAYFNLPDREGETVLISAARDGHLEVVRTLLSKYADIEASDCDRKTALFHAVEKGHVLIVKELLDAGANTETANKDGETPLLRATQKKHTAIVSLLLEKGASVSVADKRGDTAVHIAVRGRYRRICELLLKNPKDARLLYRPNKSGETPYNIDRQHKRSLLTQIFGTGLFTPGKKCSEEVMGYEVYTSALADVLCEPSLNMPLTVGMYARWGSGKSFVLRRLQEEMREFAHQDLRAMFHFSRFVFIILLVFCTVVGVLLAASVDYPTGIGIALGIFLACYLLFVIAYFADRRYSRGEPSCGIGAYVTNAVETVKLLCQLVFCIPPSPGSTKPNMPVRFLFTDFSKLTCTGSEAASLVGMIETLCDVVENEFGFFVTRLYRVFRSPPAEYDETMMSEARWKRCCCCVPTFIIFLVILALGLIGLVFYKVYGTKGSSAITGIEIAAASIVGVAVLIHLPTLCSILYSLVFSQKKRISVVATQLGLKEEGFIHALKQEVELITDLVNCVDGFTKHQTRVVIVIDGLDNSEQSKVLQLLDSVNLLFTDPEAPFIILMAVDPRVIIRAIDQSFSSILRESHISASDYLKSIVQLPFYLPEPRTNYTGVLPPGIVTLLEDVRGVVHTGSAVPPERESVLADELEWDGEILEYNDHNSLPNRAPRATYNCNGGVINSRVHPDLELQQSMLYAHSREDEEQCLDHHKLLDHELELEERRRISTDLVQVLADNETVNPLGVKRLMNIISLTCRLLRARGIDYSWKRLAAWVSVVDGWPYKTSWLVLLIEDSNTRLQENVALKELYEATLSAMPVINEVDCAVDGDPVYFETFLASHYPLLSAADVRRFLPCTVHLDPSLRRQMVECLQSVSSVSGNKSDSGSLGKGSPHRQVSTVVNSSKKANLATLTVEDVCKQIAELEGLDQKQISTYQTIITENNINGIVLSTCDLGELGQIMAMTFGDWQLFRAWILTARNPAQDCTMCNGRCLSPGEMNSQGIKIPSGAWDHANPLTVPGESDGDSAGQPHLESPLLKAPDIVLEPPSAPESEEEDINGETVDTAEIELEREETTLKEDATLQTDENFKEEEEHGEAASCLIKIDKDSILISIEDDVNLPPQPEIPMGFDKNGDGDHGDQGFPVPPTHGNDLITFSEGEGRRNGSNLEKDVLIAQSPNSVPQEDMQTNSLPKIECSCERFQHVDTMESGRERKSSSNSLLFDSDDSADVDRPTAIVLTRNRNGPMKSAVAVKRSNSASVGGIGYSNDRSGLSLPQLALVDLGRNISTSSVSRGQHSLPGANNVARPFSSADVATVEHPPKLRRNSEQLLQNSTDSEPEPFALASDPLIPEKDLTRYSRDSNEFPPPPPSIEDASPTDKEDSPWVPLMSRFQVDANASLSECEEPLIPQRCPKPKSSSTDHRVPKFRSYTPKGKTTYVEVKNNEGNLKSETCV</sequence>
<feature type="region of interest" description="Disordered" evidence="2">
    <location>
        <begin position="1418"/>
        <end position="1490"/>
    </location>
</feature>
<keyword evidence="3" id="KW-1133">Transmembrane helix</keyword>
<feature type="transmembrane region" description="Helical" evidence="3">
    <location>
        <begin position="523"/>
        <end position="547"/>
    </location>
</feature>
<evidence type="ECO:0000259" key="4">
    <source>
        <dbReference type="Pfam" id="PF07693"/>
    </source>
</evidence>
<feature type="compositionally biased region" description="Low complexity" evidence="2">
    <location>
        <begin position="984"/>
        <end position="994"/>
    </location>
</feature>
<feature type="repeat" description="ANK" evidence="1">
    <location>
        <begin position="98"/>
        <end position="130"/>
    </location>
</feature>
<feature type="repeat" description="ANK" evidence="1">
    <location>
        <begin position="164"/>
        <end position="196"/>
    </location>
</feature>
<dbReference type="SMART" id="SM00248">
    <property type="entry name" value="ANK"/>
    <property type="match status" value="8"/>
</dbReference>
<evidence type="ECO:0000256" key="1">
    <source>
        <dbReference type="PROSITE-ProRule" id="PRU00023"/>
    </source>
</evidence>
<dbReference type="Pfam" id="PF00023">
    <property type="entry name" value="Ank"/>
    <property type="match status" value="2"/>
</dbReference>
<feature type="repeat" description="ANK" evidence="1">
    <location>
        <begin position="65"/>
        <end position="97"/>
    </location>
</feature>
<feature type="region of interest" description="Disordered" evidence="2">
    <location>
        <begin position="1513"/>
        <end position="1536"/>
    </location>
</feature>
<reference evidence="6" key="2">
    <citation type="journal article" date="2023" name="Science">
        <title>Genomic signatures of disease resistance in endangered staghorn corals.</title>
        <authorList>
            <person name="Vollmer S.V."/>
            <person name="Selwyn J.D."/>
            <person name="Despard B.A."/>
            <person name="Roesel C.L."/>
        </authorList>
    </citation>
    <scope>NUCLEOTIDE SEQUENCE</scope>
    <source>
        <strain evidence="6">K2</strain>
    </source>
</reference>
<dbReference type="InterPro" id="IPR057092">
    <property type="entry name" value="SAM_KIDINS220"/>
</dbReference>
<keyword evidence="6" id="KW-0808">Transferase</keyword>
<keyword evidence="6" id="KW-0418">Kinase</keyword>
<dbReference type="GO" id="GO:0019887">
    <property type="term" value="F:protein kinase regulator activity"/>
    <property type="evidence" value="ECO:0007669"/>
    <property type="project" value="TreeGrafter"/>
</dbReference>
<feature type="transmembrane region" description="Helical" evidence="3">
    <location>
        <begin position="364"/>
        <end position="384"/>
    </location>
</feature>
<dbReference type="Pfam" id="PF12796">
    <property type="entry name" value="Ank_2"/>
    <property type="match status" value="2"/>
</dbReference>
<feature type="compositionally biased region" description="Basic and acidic residues" evidence="2">
    <location>
        <begin position="1455"/>
        <end position="1468"/>
    </location>
</feature>
<feature type="compositionally biased region" description="Acidic residues" evidence="2">
    <location>
        <begin position="1158"/>
        <end position="1168"/>
    </location>
</feature>
<dbReference type="Pfam" id="PF07693">
    <property type="entry name" value="KAP_NTPase"/>
    <property type="match status" value="1"/>
</dbReference>
<feature type="domain" description="KAP NTPase" evidence="4">
    <location>
        <begin position="304"/>
        <end position="717"/>
    </location>
</feature>
<dbReference type="GO" id="GO:0016301">
    <property type="term" value="F:kinase activity"/>
    <property type="evidence" value="ECO:0007669"/>
    <property type="project" value="UniProtKB-KW"/>
</dbReference>
<keyword evidence="1" id="KW-0040">ANK repeat</keyword>
<dbReference type="Proteomes" id="UP001249851">
    <property type="component" value="Unassembled WGS sequence"/>
</dbReference>
<keyword evidence="7" id="KW-1185">Reference proteome</keyword>
<feature type="repeat" description="ANK" evidence="1">
    <location>
        <begin position="197"/>
        <end position="229"/>
    </location>
</feature>
<name>A0AAD9VBG2_ACRCE</name>
<feature type="transmembrane region" description="Helical" evidence="3">
    <location>
        <begin position="390"/>
        <end position="410"/>
    </location>
</feature>
<feature type="compositionally biased region" description="Basic and acidic residues" evidence="2">
    <location>
        <begin position="1312"/>
        <end position="1321"/>
    </location>
</feature>